<dbReference type="Proteomes" id="UP000593567">
    <property type="component" value="Unassembled WGS sequence"/>
</dbReference>
<dbReference type="InterPro" id="IPR028751">
    <property type="entry name" value="CATSPERD/E"/>
</dbReference>
<sequence>MTLLYDLNTVVCIKHNSPLLLDVIAADIIATDVGLFFITFSDTNSVLWRYTNLQRHSGRATTRDLLKLEVITTLSNVTDDQLQWSAPNCTLSRSHGKLVYLQCTKEGAHEISLNVANQSTLSRRLRFTASYDCYSWYIAIRDLAKNPNSTDSTHSIRDEQLLHVWVYDNLKASPAELNGSATEPSTPYSLPKYTQLSTETPTYHMTIESSNPTLFIYADAGQSNVAVVGVDGSLYITQDHLSSLYLLPAPEGVTSNLKVISLALMYNNIVVLDTTNKIYYLSTNSSQFQLYQAPDGFSPTYIASQDWLIEGLFTDSNLDLLAMTDGKELWLSNNLGPARQILLPVEQIADLAGGKPYSFEIHDVSFDIKAGRLGLAIKLTIDSENKIIFPIHDMLKDTWVFSPFWVDFKKDDPGRISLFFLGLAQTGFFFRNQHSLFYSYDDSSSYGIKYVYENTTELAPSPNFIRDVIVTKSGELSILLSNHQILYGKVKQRQLAKLGGFYSAGTADTVHWFDDLNQLWLVTGNN</sequence>
<keyword evidence="3" id="KW-0325">Glycoprotein</keyword>
<dbReference type="GO" id="GO:0097228">
    <property type="term" value="C:sperm principal piece"/>
    <property type="evidence" value="ECO:0007669"/>
    <property type="project" value="TreeGrafter"/>
</dbReference>
<comment type="caution">
    <text evidence="4">The sequence shown here is derived from an EMBL/GenBank/DDBJ whole genome shotgun (WGS) entry which is preliminary data.</text>
</comment>
<dbReference type="GO" id="GO:0036128">
    <property type="term" value="C:CatSper complex"/>
    <property type="evidence" value="ECO:0007669"/>
    <property type="project" value="InterPro"/>
</dbReference>
<proteinExistence type="inferred from homology"/>
<evidence type="ECO:0000313" key="4">
    <source>
        <dbReference type="EMBL" id="KAF6023128.1"/>
    </source>
</evidence>
<evidence type="ECO:0000256" key="2">
    <source>
        <dbReference type="ARBA" id="ARBA00022729"/>
    </source>
</evidence>
<dbReference type="AlphaFoldDB" id="A0A7J7JCP2"/>
<dbReference type="GO" id="GO:0048240">
    <property type="term" value="P:sperm capacitation"/>
    <property type="evidence" value="ECO:0007669"/>
    <property type="project" value="TreeGrafter"/>
</dbReference>
<gene>
    <name evidence="4" type="ORF">EB796_018550</name>
</gene>
<reference evidence="4" key="1">
    <citation type="submission" date="2020-06" db="EMBL/GenBank/DDBJ databases">
        <title>Draft genome of Bugula neritina, a colonial animal packing powerful symbionts and potential medicines.</title>
        <authorList>
            <person name="Rayko M."/>
        </authorList>
    </citation>
    <scope>NUCLEOTIDE SEQUENCE [LARGE SCALE GENOMIC DNA]</scope>
    <source>
        <strain evidence="4">Kwan_BN1</strain>
    </source>
</reference>
<organism evidence="4 5">
    <name type="scientific">Bugula neritina</name>
    <name type="common">Brown bryozoan</name>
    <name type="synonym">Sertularia neritina</name>
    <dbReference type="NCBI Taxonomy" id="10212"/>
    <lineage>
        <taxon>Eukaryota</taxon>
        <taxon>Metazoa</taxon>
        <taxon>Spiralia</taxon>
        <taxon>Lophotrochozoa</taxon>
        <taxon>Bryozoa</taxon>
        <taxon>Gymnolaemata</taxon>
        <taxon>Cheilostomatida</taxon>
        <taxon>Flustrina</taxon>
        <taxon>Buguloidea</taxon>
        <taxon>Bugulidae</taxon>
        <taxon>Bugula</taxon>
    </lineage>
</organism>
<keyword evidence="2" id="KW-0732">Signal</keyword>
<name>A0A7J7JCP2_BUGNE</name>
<evidence type="ECO:0000256" key="3">
    <source>
        <dbReference type="ARBA" id="ARBA00023180"/>
    </source>
</evidence>
<dbReference type="GO" id="GO:0030317">
    <property type="term" value="P:flagellated sperm motility"/>
    <property type="evidence" value="ECO:0007669"/>
    <property type="project" value="TreeGrafter"/>
</dbReference>
<dbReference type="PANTHER" id="PTHR33722">
    <property type="entry name" value="CATION CHANNEL SPERM-ASSOCIATED PROTEIN SUBUNIT DELTA-RELATED"/>
    <property type="match status" value="1"/>
</dbReference>
<comment type="similarity">
    <text evidence="1">Belongs to the CATSPERD family.</text>
</comment>
<dbReference type="EMBL" id="VXIV02002758">
    <property type="protein sequence ID" value="KAF6023128.1"/>
    <property type="molecule type" value="Genomic_DNA"/>
</dbReference>
<protein>
    <submittedName>
        <fullName evidence="4">C1orf101</fullName>
    </submittedName>
</protein>
<accession>A0A7J7JCP2</accession>
<dbReference type="PANTHER" id="PTHR33722:SF1">
    <property type="entry name" value="CATION CHANNEL SPERM-ASSOCIATED AUXILIARY SUBUNIT DELTA"/>
    <property type="match status" value="1"/>
</dbReference>
<evidence type="ECO:0000256" key="1">
    <source>
        <dbReference type="ARBA" id="ARBA00010246"/>
    </source>
</evidence>
<evidence type="ECO:0000313" key="5">
    <source>
        <dbReference type="Proteomes" id="UP000593567"/>
    </source>
</evidence>
<keyword evidence="5" id="KW-1185">Reference proteome</keyword>